<sequence length="326" mass="37524">MQDITIDTEVRKRRLSEDGFVNKRGKKASVSFPEMLRLMNTYGSIKCLRNRQKNVEDNINNTKSDSVRRKFYRWFPDLDERFKRDNEGIYHPKYGHEFEINHRELMRKLDGELLAAKRTGSRKEHLLNSREAKSPSNKKALIHARARQAGVITVTSDDVAPPMVILSAISAQESDDMVALIPHHFHDSPQESAAIISDIEPVDMSFIAEREIFDDVENSFFSSTIEECPSSQMQSCSPTQENADSYRSHQISPTCDTNYATPFIDDIIDKSIEECCDQRSWGRMDSDTTFFKELLVKSVEECEECYDDNVLVSEDSDSDVSWDFFE</sequence>
<dbReference type="AlphaFoldDB" id="A0ABD3NEG6"/>
<name>A0ABD3NEG6_9STRA</name>
<accession>A0ABD3NEG6</accession>
<dbReference type="EMBL" id="JALLAZ020001466">
    <property type="protein sequence ID" value="KAL3774481.1"/>
    <property type="molecule type" value="Genomic_DNA"/>
</dbReference>
<keyword evidence="2" id="KW-1185">Reference proteome</keyword>
<organism evidence="1 2">
    <name type="scientific">Stephanodiscus triporus</name>
    <dbReference type="NCBI Taxonomy" id="2934178"/>
    <lineage>
        <taxon>Eukaryota</taxon>
        <taxon>Sar</taxon>
        <taxon>Stramenopiles</taxon>
        <taxon>Ochrophyta</taxon>
        <taxon>Bacillariophyta</taxon>
        <taxon>Coscinodiscophyceae</taxon>
        <taxon>Thalassiosirophycidae</taxon>
        <taxon>Stephanodiscales</taxon>
        <taxon>Stephanodiscaceae</taxon>
        <taxon>Stephanodiscus</taxon>
    </lineage>
</organism>
<comment type="caution">
    <text evidence="1">The sequence shown here is derived from an EMBL/GenBank/DDBJ whole genome shotgun (WGS) entry which is preliminary data.</text>
</comment>
<evidence type="ECO:0000313" key="1">
    <source>
        <dbReference type="EMBL" id="KAL3774481.1"/>
    </source>
</evidence>
<evidence type="ECO:0000313" key="2">
    <source>
        <dbReference type="Proteomes" id="UP001530315"/>
    </source>
</evidence>
<dbReference type="Proteomes" id="UP001530315">
    <property type="component" value="Unassembled WGS sequence"/>
</dbReference>
<protein>
    <submittedName>
        <fullName evidence="1">Uncharacterized protein</fullName>
    </submittedName>
</protein>
<gene>
    <name evidence="1" type="ORF">ACHAW5_001236</name>
</gene>
<reference evidence="1 2" key="1">
    <citation type="submission" date="2024-10" db="EMBL/GenBank/DDBJ databases">
        <title>Updated reference genomes for cyclostephanoid diatoms.</title>
        <authorList>
            <person name="Roberts W.R."/>
            <person name="Alverson A.J."/>
        </authorList>
    </citation>
    <scope>NUCLEOTIDE SEQUENCE [LARGE SCALE GENOMIC DNA]</scope>
    <source>
        <strain evidence="1 2">AJA276-08</strain>
    </source>
</reference>
<proteinExistence type="predicted"/>